<dbReference type="Pfam" id="PF16897">
    <property type="entry name" value="MMR_HSR1_Xtn"/>
    <property type="match status" value="1"/>
</dbReference>
<keyword evidence="1" id="KW-0547">Nucleotide-binding</keyword>
<comment type="caution">
    <text evidence="5">The sequence shown here is derived from an EMBL/GenBank/DDBJ whole genome shotgun (WGS) entry which is preliminary data.</text>
</comment>
<dbReference type="Gene3D" id="3.10.20.30">
    <property type="match status" value="1"/>
</dbReference>
<gene>
    <name evidence="5" type="ORF">UR38_C0013G0008</name>
</gene>
<feature type="domain" description="OBG-type G" evidence="4">
    <location>
        <begin position="65"/>
        <end position="290"/>
    </location>
</feature>
<dbReference type="NCBIfam" id="TIGR00231">
    <property type="entry name" value="small_GTP"/>
    <property type="match status" value="1"/>
</dbReference>
<evidence type="ECO:0000256" key="1">
    <source>
        <dbReference type="ARBA" id="ARBA00022741"/>
    </source>
</evidence>
<dbReference type="Gene3D" id="3.40.50.300">
    <property type="entry name" value="P-loop containing nucleotide triphosphate hydrolases"/>
    <property type="match status" value="1"/>
</dbReference>
<dbReference type="InterPro" id="IPR006074">
    <property type="entry name" value="GTP1-OBG_CS"/>
</dbReference>
<evidence type="ECO:0000256" key="2">
    <source>
        <dbReference type="ARBA" id="ARBA00022842"/>
    </source>
</evidence>
<keyword evidence="3" id="KW-0342">GTP-binding</keyword>
<evidence type="ECO:0000313" key="5">
    <source>
        <dbReference type="EMBL" id="KKP46223.1"/>
    </source>
</evidence>
<dbReference type="SUPFAM" id="SSF52540">
    <property type="entry name" value="P-loop containing nucleoside triphosphate hydrolases"/>
    <property type="match status" value="1"/>
</dbReference>
<proteinExistence type="predicted"/>
<evidence type="ECO:0000313" key="6">
    <source>
        <dbReference type="Proteomes" id="UP000033995"/>
    </source>
</evidence>
<dbReference type="EMBL" id="LBOZ01000013">
    <property type="protein sequence ID" value="KKP46223.1"/>
    <property type="molecule type" value="Genomic_DNA"/>
</dbReference>
<protein>
    <submittedName>
        <fullName evidence="5">GTP-binding protein</fullName>
    </submittedName>
</protein>
<dbReference type="AlphaFoldDB" id="A0A0F9ZPN0"/>
<dbReference type="Pfam" id="PF01926">
    <property type="entry name" value="MMR_HSR1"/>
    <property type="match status" value="1"/>
</dbReference>
<dbReference type="InterPro" id="IPR012675">
    <property type="entry name" value="Beta-grasp_dom_sf"/>
</dbReference>
<name>A0A0F9ZPN0_9BACT</name>
<dbReference type="PROSITE" id="PS51710">
    <property type="entry name" value="G_OBG"/>
    <property type="match status" value="1"/>
</dbReference>
<dbReference type="Proteomes" id="UP000033995">
    <property type="component" value="Unassembled WGS sequence"/>
</dbReference>
<accession>A0A0F9ZPN0</accession>
<organism evidence="5 6">
    <name type="scientific">Candidatus Woesebacteria bacterium GW2011_GWA2_33_28</name>
    <dbReference type="NCBI Taxonomy" id="1618561"/>
    <lineage>
        <taxon>Bacteria</taxon>
        <taxon>Candidatus Woeseibacteriota</taxon>
    </lineage>
</organism>
<dbReference type="PRINTS" id="PR00326">
    <property type="entry name" value="GTP1OBG"/>
</dbReference>
<dbReference type="PROSITE" id="PS00905">
    <property type="entry name" value="GTP1_OBG"/>
    <property type="match status" value="1"/>
</dbReference>
<dbReference type="InterPro" id="IPR027417">
    <property type="entry name" value="P-loop_NTPase"/>
</dbReference>
<keyword evidence="2" id="KW-0460">Magnesium</keyword>
<dbReference type="InterPro" id="IPR045001">
    <property type="entry name" value="DRG"/>
</dbReference>
<evidence type="ECO:0000259" key="4">
    <source>
        <dbReference type="PROSITE" id="PS51710"/>
    </source>
</evidence>
<dbReference type="InterPro" id="IPR031662">
    <property type="entry name" value="GTP-binding_2"/>
</dbReference>
<dbReference type="SUPFAM" id="SSF81271">
    <property type="entry name" value="TGS-like"/>
    <property type="match status" value="1"/>
</dbReference>
<dbReference type="PANTHER" id="PTHR43127">
    <property type="entry name" value="DEVELOPMENTALLY-REGULATED GTP-BINDING PROTEIN 2"/>
    <property type="match status" value="1"/>
</dbReference>
<dbReference type="InterPro" id="IPR012676">
    <property type="entry name" value="TGS-like"/>
</dbReference>
<dbReference type="InterPro" id="IPR031167">
    <property type="entry name" value="G_OBG"/>
</dbReference>
<dbReference type="PATRIC" id="fig|1618561.3.peg.1000"/>
<dbReference type="InterPro" id="IPR006073">
    <property type="entry name" value="GTP-bd"/>
</dbReference>
<dbReference type="GO" id="GO:0003924">
    <property type="term" value="F:GTPase activity"/>
    <property type="evidence" value="ECO:0007669"/>
    <property type="project" value="InterPro"/>
</dbReference>
<dbReference type="GO" id="GO:0005525">
    <property type="term" value="F:GTP binding"/>
    <property type="evidence" value="ECO:0007669"/>
    <property type="project" value="UniProtKB-KW"/>
</dbReference>
<reference evidence="5 6" key="1">
    <citation type="journal article" date="2015" name="Nature">
        <title>rRNA introns, odd ribosomes, and small enigmatic genomes across a large radiation of phyla.</title>
        <authorList>
            <person name="Brown C.T."/>
            <person name="Hug L.A."/>
            <person name="Thomas B.C."/>
            <person name="Sharon I."/>
            <person name="Castelle C.J."/>
            <person name="Singh A."/>
            <person name="Wilkins M.J."/>
            <person name="Williams K.H."/>
            <person name="Banfield J.F."/>
        </authorList>
    </citation>
    <scope>NUCLEOTIDE SEQUENCE [LARGE SCALE GENOMIC DNA]</scope>
</reference>
<dbReference type="InterPro" id="IPR005225">
    <property type="entry name" value="Small_GTP-bd"/>
</dbReference>
<evidence type="ECO:0000256" key="3">
    <source>
        <dbReference type="ARBA" id="ARBA00023134"/>
    </source>
</evidence>
<sequence>MKSIQEQIEAIEAIVRKTPHHKATNGFIGAMRAKIARLKDREVETSSKGSGSSGGGYAIRKQGDATIVLIGPPSAGKSTLINLLTNAESKVAAYAFTTVSVIPGMLKYNEAYIQILDVPGLIEGASIGKGRGKEVLSVARGSDLLVIMTDPERLKFFDQILIELEKAGIRVNKRKPHVRIEKSISGGLAIRSNFKQDFDDQTAINIANEFGVKNGRVAMKEKVTIGELVDSFAERIVYKPAIFVVNKSDTDISPRFTDLIYISAEKEEGIDNLKEIIWNKLKLVTVYLVEKNDKPNTNNPVIMSENDTLMDVAKSIGSEFSESTSLAKIWGNGAKFNGQEMSLSTKVINGMQIRFL</sequence>